<dbReference type="GO" id="GO:0016020">
    <property type="term" value="C:membrane"/>
    <property type="evidence" value="ECO:0007669"/>
    <property type="project" value="InterPro"/>
</dbReference>
<reference evidence="4" key="1">
    <citation type="journal article" date="2023" name="Int. J. Syst. Evol. Microbiol.">
        <title>Mesoterricola silvestris gen. nov., sp. nov., Mesoterricola sediminis sp. nov., Geothrix oryzae sp. nov., Geothrix edaphica sp. nov., Geothrix rubra sp. nov., and Geothrix limicola sp. nov., six novel members of Acidobacteriota isolated from soils.</title>
        <authorList>
            <person name="Itoh H."/>
            <person name="Sugisawa Y."/>
            <person name="Mise K."/>
            <person name="Xu Z."/>
            <person name="Kuniyasu M."/>
            <person name="Ushijima N."/>
            <person name="Kawano K."/>
            <person name="Kobayashi E."/>
            <person name="Shiratori Y."/>
            <person name="Masuda Y."/>
            <person name="Senoo K."/>
        </authorList>
    </citation>
    <scope>NUCLEOTIDE SEQUENCE [LARGE SCALE GENOMIC DNA]</scope>
    <source>
        <strain evidence="4">W79</strain>
    </source>
</reference>
<name>A0AA48GKX9_9BACT</name>
<comment type="similarity">
    <text evidence="1 2">Belongs to the OprB family.</text>
</comment>
<dbReference type="Gene3D" id="2.40.160.180">
    <property type="entry name" value="Carbohydrate-selective porin OprB"/>
    <property type="match status" value="1"/>
</dbReference>
<evidence type="ECO:0008006" key="5">
    <source>
        <dbReference type="Google" id="ProtNLM"/>
    </source>
</evidence>
<evidence type="ECO:0000256" key="2">
    <source>
        <dbReference type="RuleBase" id="RU363072"/>
    </source>
</evidence>
<dbReference type="InterPro" id="IPR038673">
    <property type="entry name" value="OprB_sf"/>
</dbReference>
<evidence type="ECO:0000313" key="4">
    <source>
        <dbReference type="Proteomes" id="UP001238179"/>
    </source>
</evidence>
<evidence type="ECO:0000256" key="1">
    <source>
        <dbReference type="ARBA" id="ARBA00008769"/>
    </source>
</evidence>
<dbReference type="AlphaFoldDB" id="A0AA48GKX9"/>
<dbReference type="KEGG" id="msil:METEAL_08430"/>
<organism evidence="3 4">
    <name type="scientific">Mesoterricola silvestris</name>
    <dbReference type="NCBI Taxonomy" id="2927979"/>
    <lineage>
        <taxon>Bacteria</taxon>
        <taxon>Pseudomonadati</taxon>
        <taxon>Acidobacteriota</taxon>
        <taxon>Holophagae</taxon>
        <taxon>Holophagales</taxon>
        <taxon>Holophagaceae</taxon>
        <taxon>Mesoterricola</taxon>
    </lineage>
</organism>
<feature type="chain" id="PRO_5041487599" description="Porin" evidence="2">
    <location>
        <begin position="22"/>
        <end position="427"/>
    </location>
</feature>
<sequence length="427" mass="46417">MKLLFALCCALPALLAQEPGAWQVHGQATTVTQTHGAFPSPYQGPDSLRPVREEATSFTTTLMTGWRPLGGTELYLDLEGAAGKGVSSVLGMAGAPNGETYRVGNPGFRASVARVLVRQTFDLGGEARKVEDDAHQLAGPRSARRLVVHAGKFSVMDVFDANAYAHDPRTQFLNWTLMGHGAWDYPADTRGYTWGAAAELYWDDWAARWGRFAEPREANQLEMDPSLVRAHGDALEMEHDHSLGGLPGALRVMAFRNTARMGNYRESLAGAVPPDITSTRADGRTKSGWGLNAEQAVTPEAGLFARWSWSDGRTESWAFTEVDRSVSAGLSLRGAAWGRPQDRLGLAFVQNGLSADHRDYLAAGGLGFLLGDGRLTYGPERIAEATYALAVGRYLTASLDVQRCWNPGYNEDRGPVTLWALRLHLGI</sequence>
<feature type="signal peptide" evidence="2">
    <location>
        <begin position="1"/>
        <end position="21"/>
    </location>
</feature>
<dbReference type="EMBL" id="AP027080">
    <property type="protein sequence ID" value="BDU71669.1"/>
    <property type="molecule type" value="Genomic_DNA"/>
</dbReference>
<protein>
    <recommendedName>
        <fullName evidence="5">Porin</fullName>
    </recommendedName>
</protein>
<dbReference type="InterPro" id="IPR007049">
    <property type="entry name" value="Carb-sel_porin_OprB"/>
</dbReference>
<dbReference type="Pfam" id="PF04966">
    <property type="entry name" value="OprB"/>
    <property type="match status" value="1"/>
</dbReference>
<keyword evidence="2" id="KW-0732">Signal</keyword>
<dbReference type="GO" id="GO:0015288">
    <property type="term" value="F:porin activity"/>
    <property type="evidence" value="ECO:0007669"/>
    <property type="project" value="InterPro"/>
</dbReference>
<proteinExistence type="inferred from homology"/>
<dbReference type="RefSeq" id="WP_316414569.1">
    <property type="nucleotide sequence ID" value="NZ_AP027080.1"/>
</dbReference>
<evidence type="ECO:0000313" key="3">
    <source>
        <dbReference type="EMBL" id="BDU71669.1"/>
    </source>
</evidence>
<dbReference type="Proteomes" id="UP001238179">
    <property type="component" value="Chromosome"/>
</dbReference>
<gene>
    <name evidence="3" type="ORF">METEAL_08430</name>
</gene>
<accession>A0AA48GKX9</accession>
<dbReference type="GO" id="GO:0008643">
    <property type="term" value="P:carbohydrate transport"/>
    <property type="evidence" value="ECO:0007669"/>
    <property type="project" value="InterPro"/>
</dbReference>
<keyword evidence="4" id="KW-1185">Reference proteome</keyword>